<proteinExistence type="predicted"/>
<feature type="domain" description="LysM" evidence="3">
    <location>
        <begin position="129"/>
        <end position="172"/>
    </location>
</feature>
<feature type="signal peptide" evidence="2">
    <location>
        <begin position="1"/>
        <end position="24"/>
    </location>
</feature>
<protein>
    <recommendedName>
        <fullName evidence="3">LysM domain-containing protein</fullName>
    </recommendedName>
</protein>
<dbReference type="AlphaFoldDB" id="A0ABC9VGM5"/>
<dbReference type="PANTHER" id="PTHR33734">
    <property type="entry name" value="LYSM DOMAIN-CONTAINING GPI-ANCHORED PROTEIN 2"/>
    <property type="match status" value="1"/>
</dbReference>
<feature type="domain" description="LysM" evidence="3">
    <location>
        <begin position="27"/>
        <end position="70"/>
    </location>
</feature>
<feature type="compositionally biased region" description="Polar residues" evidence="1">
    <location>
        <begin position="176"/>
        <end position="194"/>
    </location>
</feature>
<dbReference type="InterPro" id="IPR036779">
    <property type="entry name" value="LysM_dom_sf"/>
</dbReference>
<dbReference type="PROSITE" id="PS51782">
    <property type="entry name" value="LYSM"/>
    <property type="match status" value="4"/>
</dbReference>
<dbReference type="CDD" id="cd12797">
    <property type="entry name" value="M23_peptidase"/>
    <property type="match status" value="1"/>
</dbReference>
<comment type="caution">
    <text evidence="4">The sequence shown here is derived from an EMBL/GenBank/DDBJ whole genome shotgun (WGS) entry which is preliminary data.</text>
</comment>
<dbReference type="Pfam" id="PF01551">
    <property type="entry name" value="Peptidase_M23"/>
    <property type="match status" value="1"/>
</dbReference>
<organism evidence="4 5">
    <name type="scientific">Parageobacillus genomosp. 1</name>
    <dbReference type="NCBI Taxonomy" id="1295642"/>
    <lineage>
        <taxon>Bacteria</taxon>
        <taxon>Bacillati</taxon>
        <taxon>Bacillota</taxon>
        <taxon>Bacilli</taxon>
        <taxon>Bacillales</taxon>
        <taxon>Anoxybacillaceae</taxon>
        <taxon>Parageobacillus</taxon>
    </lineage>
</organism>
<dbReference type="Gene3D" id="2.70.70.10">
    <property type="entry name" value="Glucose Permease (Domain IIA)"/>
    <property type="match status" value="1"/>
</dbReference>
<evidence type="ECO:0000313" key="4">
    <source>
        <dbReference type="EMBL" id="EZP77667.1"/>
    </source>
</evidence>
<dbReference type="SMART" id="SM00257">
    <property type="entry name" value="LysM"/>
    <property type="match status" value="4"/>
</dbReference>
<dbReference type="Gene3D" id="3.10.350.10">
    <property type="entry name" value="LysM domain"/>
    <property type="match status" value="4"/>
</dbReference>
<dbReference type="EMBL" id="AOTZ01000004">
    <property type="protein sequence ID" value="EZP77667.1"/>
    <property type="molecule type" value="Genomic_DNA"/>
</dbReference>
<feature type="domain" description="LysM" evidence="3">
    <location>
        <begin position="78"/>
        <end position="121"/>
    </location>
</feature>
<reference evidence="4 5" key="1">
    <citation type="journal article" date="2014" name="Appl. Microbiol. Biotechnol.">
        <title>Transformable facultative thermophile Geobacillus stearothermophilus NUB3621 as a host strain for metabolic engineering.</title>
        <authorList>
            <person name="Blanchard K."/>
            <person name="Robic S."/>
            <person name="Matsumura I."/>
        </authorList>
    </citation>
    <scope>NUCLEOTIDE SEQUENCE [LARGE SCALE GENOMIC DNA]</scope>
    <source>
        <strain evidence="4 5">NUB3621</strain>
    </source>
</reference>
<feature type="chain" id="PRO_5044811255" description="LysM domain-containing protein" evidence="2">
    <location>
        <begin position="25"/>
        <end position="402"/>
    </location>
</feature>
<accession>A0ABC9VGM5</accession>
<dbReference type="InterPro" id="IPR018392">
    <property type="entry name" value="LysM"/>
</dbReference>
<feature type="region of interest" description="Disordered" evidence="1">
    <location>
        <begin position="175"/>
        <end position="194"/>
    </location>
</feature>
<evidence type="ECO:0000256" key="2">
    <source>
        <dbReference type="SAM" id="SignalP"/>
    </source>
</evidence>
<dbReference type="Proteomes" id="UP000023566">
    <property type="component" value="Chromosome"/>
</dbReference>
<keyword evidence="5" id="KW-1185">Reference proteome</keyword>
<dbReference type="PANTHER" id="PTHR33734:SF22">
    <property type="entry name" value="MEMBRANE-BOUND LYTIC MUREIN TRANSGLYCOSYLASE D"/>
    <property type="match status" value="1"/>
</dbReference>
<keyword evidence="2" id="KW-0732">Signal</keyword>
<evidence type="ECO:0000259" key="3">
    <source>
        <dbReference type="PROSITE" id="PS51782"/>
    </source>
</evidence>
<sequence length="402" mass="44155">MKKRTWTAGLALLLLANGIGHVSAAEPTYTVRPGDSLWKIANTNHVTVSDLKNWNGLHSDLIYAGQTLLLQPPHEQTVTYTVKPGDSLLSIAKKYGVLIADIKLQNGLTNDMIRVGQTLIIPKEKGTYTAHTVQAGESLSTIARDYSVWLTDLKIWNKLQSDTVFVGQKLFVAKPTGTSSESSNPPSTATNPTAKTPEAVIYTVQAGDSLYKIAAKYGVTIEQLKTLNQLPSNIIYVGQVLKITDGQLPQPAAPDRLQDGIFPLKQGTYTPFGDTYGESRKYGSNRVHEGTDIFAAKGTPIYSATDGTVIRKGWSELGGWRLTIQTSEGIALYYAHMEKYADSIALGQKVKKGQLIGYVGNSGYGPVDTTGKFDPHLHFGMYDANWNAINPYTYLKYWEWKM</sequence>
<dbReference type="SUPFAM" id="SSF51261">
    <property type="entry name" value="Duplicated hybrid motif"/>
    <property type="match status" value="1"/>
</dbReference>
<name>A0ABC9VGM5_9BACL</name>
<dbReference type="InterPro" id="IPR011055">
    <property type="entry name" value="Dup_hybrid_motif"/>
</dbReference>
<evidence type="ECO:0000313" key="5">
    <source>
        <dbReference type="Proteomes" id="UP000023566"/>
    </source>
</evidence>
<dbReference type="Pfam" id="PF01476">
    <property type="entry name" value="LysM"/>
    <property type="match status" value="4"/>
</dbReference>
<evidence type="ECO:0000256" key="1">
    <source>
        <dbReference type="SAM" id="MobiDB-lite"/>
    </source>
</evidence>
<dbReference type="SUPFAM" id="SSF54106">
    <property type="entry name" value="LysM domain"/>
    <property type="match status" value="3"/>
</dbReference>
<dbReference type="CDD" id="cd00118">
    <property type="entry name" value="LysM"/>
    <property type="match status" value="4"/>
</dbReference>
<gene>
    <name evidence="4" type="ORF">H839_08539</name>
</gene>
<dbReference type="InterPro" id="IPR016047">
    <property type="entry name" value="M23ase_b-sheet_dom"/>
</dbReference>
<feature type="domain" description="LysM" evidence="3">
    <location>
        <begin position="200"/>
        <end position="243"/>
    </location>
</feature>
<dbReference type="RefSeq" id="WP_052351470.1">
    <property type="nucleotide sequence ID" value="NZ_CM002692.1"/>
</dbReference>